<comment type="caution">
    <text evidence="3">The sequence shown here is derived from an EMBL/GenBank/DDBJ whole genome shotgun (WGS) entry which is preliminary data.</text>
</comment>
<name>A0A813HDM6_POLGL</name>
<feature type="compositionally biased region" description="Polar residues" evidence="2">
    <location>
        <begin position="380"/>
        <end position="390"/>
    </location>
</feature>
<organism evidence="3 4">
    <name type="scientific">Polarella glacialis</name>
    <name type="common">Dinoflagellate</name>
    <dbReference type="NCBI Taxonomy" id="89957"/>
    <lineage>
        <taxon>Eukaryota</taxon>
        <taxon>Sar</taxon>
        <taxon>Alveolata</taxon>
        <taxon>Dinophyceae</taxon>
        <taxon>Suessiales</taxon>
        <taxon>Suessiaceae</taxon>
        <taxon>Polarella</taxon>
    </lineage>
</organism>
<keyword evidence="4" id="KW-1185">Reference proteome</keyword>
<dbReference type="AlphaFoldDB" id="A0A813HDM6"/>
<accession>A0A813HDM6</accession>
<sequence length="424" mass="43166">RSPAPGSSRMLSPSRLRARVLPGTGVEALGLPPSGYLGLCRAEGNTPRISANASPLIDSLSLRHVGSNFSSPAPQTARFLEPVGNDFCRVAPQMARFLELPSAPSWPTAQELVPERRFLSRSPSPIRATSRVHDAGTWPLASAWTSAAPTSCPGLHHVGHPALVLHAAPATSSFAFGTPAFGGVPSGPFLFVAVPAAPVVSGASGASSFSAAHYPFACSAASVVPSACAAAFVAAPSVCAAPVLPEGSAVCSAIPSDPHPCAPASAAATSVCPILAVGGSAVKQRIAELEEELARTKLELEQAEVRLGDRISTGPGLAESPLDKAVQPSSVPSERAVLEEKIRSRVHGELRQLELQEAAGVGEAPLRSECGAAAEHSDKASQASKLTASKSPPERAGGKPSSLPSALMGLVQAWGGEVSGSSRA</sequence>
<dbReference type="Proteomes" id="UP000654075">
    <property type="component" value="Unassembled WGS sequence"/>
</dbReference>
<feature type="region of interest" description="Disordered" evidence="2">
    <location>
        <begin position="311"/>
        <end position="334"/>
    </location>
</feature>
<feature type="non-terminal residue" evidence="3">
    <location>
        <position position="1"/>
    </location>
</feature>
<dbReference type="EMBL" id="CAJNNV010031328">
    <property type="protein sequence ID" value="CAE8635633.1"/>
    <property type="molecule type" value="Genomic_DNA"/>
</dbReference>
<gene>
    <name evidence="3" type="ORF">PGLA1383_LOCUS51227</name>
</gene>
<protein>
    <submittedName>
        <fullName evidence="3">Uncharacterized protein</fullName>
    </submittedName>
</protein>
<evidence type="ECO:0000313" key="4">
    <source>
        <dbReference type="Proteomes" id="UP000654075"/>
    </source>
</evidence>
<reference evidence="3" key="1">
    <citation type="submission" date="2021-02" db="EMBL/GenBank/DDBJ databases">
        <authorList>
            <person name="Dougan E. K."/>
            <person name="Rhodes N."/>
            <person name="Thang M."/>
            <person name="Chan C."/>
        </authorList>
    </citation>
    <scope>NUCLEOTIDE SEQUENCE</scope>
</reference>
<evidence type="ECO:0000313" key="3">
    <source>
        <dbReference type="EMBL" id="CAE8635633.1"/>
    </source>
</evidence>
<evidence type="ECO:0000256" key="1">
    <source>
        <dbReference type="SAM" id="Coils"/>
    </source>
</evidence>
<proteinExistence type="predicted"/>
<feature type="region of interest" description="Disordered" evidence="2">
    <location>
        <begin position="370"/>
        <end position="408"/>
    </location>
</feature>
<feature type="non-terminal residue" evidence="3">
    <location>
        <position position="424"/>
    </location>
</feature>
<keyword evidence="1" id="KW-0175">Coiled coil</keyword>
<feature type="coiled-coil region" evidence="1">
    <location>
        <begin position="279"/>
        <end position="306"/>
    </location>
</feature>
<evidence type="ECO:0000256" key="2">
    <source>
        <dbReference type="SAM" id="MobiDB-lite"/>
    </source>
</evidence>